<evidence type="ECO:0000256" key="3">
    <source>
        <dbReference type="ARBA" id="ARBA00023163"/>
    </source>
</evidence>
<dbReference type="GO" id="GO:0000160">
    <property type="term" value="P:phosphorelay signal transduction system"/>
    <property type="evidence" value="ECO:0007669"/>
    <property type="project" value="InterPro"/>
</dbReference>
<feature type="modified residue" description="4-aspartylphosphate" evidence="4">
    <location>
        <position position="54"/>
    </location>
</feature>
<keyword evidence="4" id="KW-0597">Phosphoprotein</keyword>
<dbReference type="InterPro" id="IPR018062">
    <property type="entry name" value="HTH_AraC-typ_CS"/>
</dbReference>
<evidence type="ECO:0000256" key="1">
    <source>
        <dbReference type="ARBA" id="ARBA00023015"/>
    </source>
</evidence>
<dbReference type="PROSITE" id="PS01124">
    <property type="entry name" value="HTH_ARAC_FAMILY_2"/>
    <property type="match status" value="1"/>
</dbReference>
<organism evidence="7 8">
    <name type="scientific">Rossellomorea marisflavi</name>
    <dbReference type="NCBI Taxonomy" id="189381"/>
    <lineage>
        <taxon>Bacteria</taxon>
        <taxon>Bacillati</taxon>
        <taxon>Bacillota</taxon>
        <taxon>Bacilli</taxon>
        <taxon>Bacillales</taxon>
        <taxon>Bacillaceae</taxon>
        <taxon>Rossellomorea</taxon>
    </lineage>
</organism>
<keyword evidence="2" id="KW-0238">DNA-binding</keyword>
<dbReference type="InterPro" id="IPR020449">
    <property type="entry name" value="Tscrpt_reg_AraC-type_HTH"/>
</dbReference>
<dbReference type="GO" id="GO:0043565">
    <property type="term" value="F:sequence-specific DNA binding"/>
    <property type="evidence" value="ECO:0007669"/>
    <property type="project" value="InterPro"/>
</dbReference>
<dbReference type="InterPro" id="IPR001789">
    <property type="entry name" value="Sig_transdc_resp-reg_receiver"/>
</dbReference>
<dbReference type="SMART" id="SM00448">
    <property type="entry name" value="REC"/>
    <property type="match status" value="1"/>
</dbReference>
<dbReference type="Gene3D" id="1.10.10.60">
    <property type="entry name" value="Homeodomain-like"/>
    <property type="match status" value="2"/>
</dbReference>
<dbReference type="AlphaFoldDB" id="A0A0M0G5C9"/>
<dbReference type="Pfam" id="PF17853">
    <property type="entry name" value="GGDEF_2"/>
    <property type="match status" value="1"/>
</dbReference>
<dbReference type="PATRIC" id="fig|189381.12.peg.2428"/>
<evidence type="ECO:0000259" key="5">
    <source>
        <dbReference type="PROSITE" id="PS01124"/>
    </source>
</evidence>
<dbReference type="InterPro" id="IPR041522">
    <property type="entry name" value="CdaR_GGDEF"/>
</dbReference>
<dbReference type="Proteomes" id="UP000037405">
    <property type="component" value="Unassembled WGS sequence"/>
</dbReference>
<dbReference type="PRINTS" id="PR00032">
    <property type="entry name" value="HTHARAC"/>
</dbReference>
<evidence type="ECO:0000313" key="8">
    <source>
        <dbReference type="Proteomes" id="UP000037405"/>
    </source>
</evidence>
<dbReference type="SMART" id="SM00342">
    <property type="entry name" value="HTH_ARAC"/>
    <property type="match status" value="1"/>
</dbReference>
<protein>
    <submittedName>
        <fullName evidence="7">AraC family transcriptional regulator</fullName>
    </submittedName>
</protein>
<dbReference type="Pfam" id="PF00072">
    <property type="entry name" value="Response_reg"/>
    <property type="match status" value="1"/>
</dbReference>
<dbReference type="PROSITE" id="PS00041">
    <property type="entry name" value="HTH_ARAC_FAMILY_1"/>
    <property type="match status" value="1"/>
</dbReference>
<reference evidence="8" key="1">
    <citation type="submission" date="2015-07" db="EMBL/GenBank/DDBJ databases">
        <title>Fjat-14235 jcm11544.</title>
        <authorList>
            <person name="Liu B."/>
            <person name="Wang J."/>
            <person name="Zhu Y."/>
            <person name="Liu G."/>
            <person name="Chen Q."/>
            <person name="Chen Z."/>
            <person name="Lan J."/>
            <person name="Che J."/>
            <person name="Ge C."/>
            <person name="Shi H."/>
            <person name="Pan Z."/>
            <person name="Liu X."/>
        </authorList>
    </citation>
    <scope>NUCLEOTIDE SEQUENCE [LARGE SCALE GENOMIC DNA]</scope>
    <source>
        <strain evidence="8">JCM 11544</strain>
    </source>
</reference>
<dbReference type="PANTHER" id="PTHR43280">
    <property type="entry name" value="ARAC-FAMILY TRANSCRIPTIONAL REGULATOR"/>
    <property type="match status" value="1"/>
</dbReference>
<dbReference type="SUPFAM" id="SSF46689">
    <property type="entry name" value="Homeodomain-like"/>
    <property type="match status" value="2"/>
</dbReference>
<dbReference type="STRING" id="189381.GCA_900166615_01494"/>
<evidence type="ECO:0000313" key="7">
    <source>
        <dbReference type="EMBL" id="KON84742.1"/>
    </source>
</evidence>
<keyword evidence="1" id="KW-0805">Transcription regulation</keyword>
<dbReference type="GO" id="GO:0003700">
    <property type="term" value="F:DNA-binding transcription factor activity"/>
    <property type="evidence" value="ECO:0007669"/>
    <property type="project" value="InterPro"/>
</dbReference>
<dbReference type="PROSITE" id="PS50110">
    <property type="entry name" value="RESPONSE_REGULATORY"/>
    <property type="match status" value="1"/>
</dbReference>
<evidence type="ECO:0000259" key="6">
    <source>
        <dbReference type="PROSITE" id="PS50110"/>
    </source>
</evidence>
<evidence type="ECO:0000256" key="2">
    <source>
        <dbReference type="ARBA" id="ARBA00023125"/>
    </source>
</evidence>
<dbReference type="EMBL" id="LGUE01000004">
    <property type="protein sequence ID" value="KON84742.1"/>
    <property type="molecule type" value="Genomic_DNA"/>
</dbReference>
<dbReference type="InterPro" id="IPR011006">
    <property type="entry name" value="CheY-like_superfamily"/>
</dbReference>
<dbReference type="Pfam" id="PF12833">
    <property type="entry name" value="HTH_18"/>
    <property type="match status" value="1"/>
</dbReference>
<dbReference type="SUPFAM" id="SSF52172">
    <property type="entry name" value="CheY-like"/>
    <property type="match status" value="1"/>
</dbReference>
<keyword evidence="3" id="KW-0804">Transcription</keyword>
<gene>
    <name evidence="7" type="ORF">AF331_12000</name>
</gene>
<keyword evidence="8" id="KW-1185">Reference proteome</keyword>
<dbReference type="PANTHER" id="PTHR43280:SF28">
    <property type="entry name" value="HTH-TYPE TRANSCRIPTIONAL ACTIVATOR RHAS"/>
    <property type="match status" value="1"/>
</dbReference>
<dbReference type="InterPro" id="IPR009057">
    <property type="entry name" value="Homeodomain-like_sf"/>
</dbReference>
<feature type="domain" description="Response regulatory" evidence="6">
    <location>
        <begin position="3"/>
        <end position="119"/>
    </location>
</feature>
<dbReference type="CDD" id="cd17536">
    <property type="entry name" value="REC_YesN-like"/>
    <property type="match status" value="1"/>
</dbReference>
<dbReference type="OrthoDB" id="9794370at2"/>
<sequence>MIKLLIVDDEPMEREGMQLILEKHFPDLVIQQAKNGRVAVDMAATFSPDLVLMDIKMPGMNGLEAIEAITAEQPHIKFIMVTAYDTFSYMKAAIKLGAKDYILKPSKAAEIVATIGKVLGEIEAERSRHVASLDQQEKWERARMLVETDVVTQLLFDHVHDVHVDLLMEMLDVPAEGDLFVMVLLLSESGDGHYSEIRQAIRQRGWTGALYGRQLPLIVFRETGTTYRSQATALARELLSLGAEQDWFIGIGNVCSSLDDVRRSYQEAMLATVDTQGRKRYRFFEEIPLKPETREQAMTDQKELMENIRLGQWDRVHTQVTNAITTLEKEGTPIIYSQQRILQVLWMTSRVLSESGIDTQEPLFSVQPTDYRTLRKEAERLLDEMKEAYRTHFSHTEADTFQQIKQYIQDHSHEDMSLDTLAQTVHLSPIYISKMFKEKQGMNYIDFLTECRMDKAKGLMKNPEKSIKEISYEVGYHDPNYFSKVFKKMTKHSPKEYRRSLLGQHV</sequence>
<name>A0A0M0G5C9_9BACI</name>
<evidence type="ECO:0000256" key="4">
    <source>
        <dbReference type="PROSITE-ProRule" id="PRU00169"/>
    </source>
</evidence>
<dbReference type="InterPro" id="IPR018060">
    <property type="entry name" value="HTH_AraC"/>
</dbReference>
<feature type="domain" description="HTH araC/xylS-type" evidence="5">
    <location>
        <begin position="402"/>
        <end position="500"/>
    </location>
</feature>
<proteinExistence type="predicted"/>
<dbReference type="RefSeq" id="WP_053428341.1">
    <property type="nucleotide sequence ID" value="NZ_LGUE01000004.1"/>
</dbReference>
<accession>A0A0M0G5C9</accession>
<comment type="caution">
    <text evidence="7">The sequence shown here is derived from an EMBL/GenBank/DDBJ whole genome shotgun (WGS) entry which is preliminary data.</text>
</comment>
<dbReference type="Gene3D" id="3.40.50.2300">
    <property type="match status" value="1"/>
</dbReference>